<dbReference type="AlphaFoldDB" id="A0A1E3RPK5"/>
<protein>
    <recommendedName>
        <fullName evidence="7">ESX secretion-associated protein EspG</fullName>
    </recommendedName>
</protein>
<keyword evidence="3" id="KW-0963">Cytoplasm</keyword>
<keyword evidence="6" id="KW-1185">Reference proteome</keyword>
<dbReference type="InterPro" id="IPR025734">
    <property type="entry name" value="EspG"/>
</dbReference>
<dbReference type="STRING" id="1776.BHQ18_02960"/>
<sequence length="273" mass="28617">MTSVCTPRFVVTDDELQVAAARIGVQALPVVLDVRPRLGTESDVLRAVDDATQTLAERGLIEHGEVDAGLASVLTALQRPDRELAMRLVTPDGIARVTVVRTGKHSVVACRVGDETVLEDLGAAAGGASLGVAVRALLRHLPVAAAADIPPAGAPLDAFSEALSGTLDAAELSDRIRALGTEPRTAMLLGSALASRQAFAEVVSYALNRVDDRIARSPAAVAVFYTKRGRIIAAPSTSPSGQVWTTLKPGSDHAFKQGVDQLIGLSGDRWEEF</sequence>
<accession>A0A1E3RPK5</accession>
<dbReference type="Pfam" id="PF14011">
    <property type="entry name" value="ESX-1_EspG"/>
    <property type="match status" value="1"/>
</dbReference>
<dbReference type="EMBL" id="MIHA01000002">
    <property type="protein sequence ID" value="ODQ91836.1"/>
    <property type="molecule type" value="Genomic_DNA"/>
</dbReference>
<name>A0A1E3RPK5_MYCFV</name>
<comment type="subcellular location">
    <subcellularLocation>
        <location evidence="1">Cytoplasm</location>
    </subcellularLocation>
</comment>
<dbReference type="Proteomes" id="UP000094053">
    <property type="component" value="Unassembled WGS sequence"/>
</dbReference>
<evidence type="ECO:0000256" key="1">
    <source>
        <dbReference type="ARBA" id="ARBA00004496"/>
    </source>
</evidence>
<gene>
    <name evidence="5" type="ORF">BHQ18_02960</name>
</gene>
<proteinExistence type="inferred from homology"/>
<reference evidence="6" key="1">
    <citation type="submission" date="2016-09" db="EMBL/GenBank/DDBJ databases">
        <authorList>
            <person name="Greninger A.L."/>
            <person name="Jerome K.R."/>
            <person name="Mcnair B."/>
            <person name="Wallis C."/>
            <person name="Fang F."/>
        </authorList>
    </citation>
    <scope>NUCLEOTIDE SEQUENCE [LARGE SCALE GENOMIC DNA]</scope>
    <source>
        <strain evidence="6">M6</strain>
    </source>
</reference>
<dbReference type="OrthoDB" id="3681944at2"/>
<keyword evidence="4" id="KW-0143">Chaperone</keyword>
<evidence type="ECO:0000313" key="5">
    <source>
        <dbReference type="EMBL" id="ODQ91836.1"/>
    </source>
</evidence>
<evidence type="ECO:0000256" key="2">
    <source>
        <dbReference type="ARBA" id="ARBA00006411"/>
    </source>
</evidence>
<comment type="similarity">
    <text evidence="2">Belongs to the EspG family.</text>
</comment>
<evidence type="ECO:0000256" key="3">
    <source>
        <dbReference type="ARBA" id="ARBA00022490"/>
    </source>
</evidence>
<comment type="caution">
    <text evidence="5">The sequence shown here is derived from an EMBL/GenBank/DDBJ whole genome shotgun (WGS) entry which is preliminary data.</text>
</comment>
<dbReference type="GO" id="GO:0005737">
    <property type="term" value="C:cytoplasm"/>
    <property type="evidence" value="ECO:0007669"/>
    <property type="project" value="UniProtKB-SubCell"/>
</dbReference>
<evidence type="ECO:0000313" key="6">
    <source>
        <dbReference type="Proteomes" id="UP000094053"/>
    </source>
</evidence>
<dbReference type="RefSeq" id="WP_069412093.1">
    <property type="nucleotide sequence ID" value="NZ_JACKUL010000036.1"/>
</dbReference>
<evidence type="ECO:0000256" key="4">
    <source>
        <dbReference type="ARBA" id="ARBA00023186"/>
    </source>
</evidence>
<organism evidence="5 6">
    <name type="scientific">Mycolicibacterium flavescens</name>
    <name type="common">Mycobacterium flavescens</name>
    <dbReference type="NCBI Taxonomy" id="1776"/>
    <lineage>
        <taxon>Bacteria</taxon>
        <taxon>Bacillati</taxon>
        <taxon>Actinomycetota</taxon>
        <taxon>Actinomycetes</taxon>
        <taxon>Mycobacteriales</taxon>
        <taxon>Mycobacteriaceae</taxon>
        <taxon>Mycolicibacterium</taxon>
    </lineage>
</organism>
<evidence type="ECO:0008006" key="7">
    <source>
        <dbReference type="Google" id="ProtNLM"/>
    </source>
</evidence>